<dbReference type="Proteomes" id="UP000799771">
    <property type="component" value="Unassembled WGS sequence"/>
</dbReference>
<dbReference type="OrthoDB" id="5346740at2759"/>
<keyword evidence="4" id="KW-1185">Reference proteome</keyword>
<evidence type="ECO:0000256" key="1">
    <source>
        <dbReference type="SAM" id="MobiDB-lite"/>
    </source>
</evidence>
<feature type="domain" description="Extracellular mutant protein 11 C-terminal" evidence="2">
    <location>
        <begin position="383"/>
        <end position="514"/>
    </location>
</feature>
<feature type="region of interest" description="Disordered" evidence="1">
    <location>
        <begin position="276"/>
        <end position="301"/>
    </location>
</feature>
<dbReference type="InterPro" id="IPR053029">
    <property type="entry name" value="RNA_pol_I-specific_init_factor"/>
</dbReference>
<dbReference type="AlphaFoldDB" id="A0A6A6A1U0"/>
<dbReference type="GO" id="GO:0070860">
    <property type="term" value="C:RNA polymerase I core factor complex"/>
    <property type="evidence" value="ECO:0007669"/>
    <property type="project" value="TreeGrafter"/>
</dbReference>
<dbReference type="GO" id="GO:0017025">
    <property type="term" value="F:TBP-class protein binding"/>
    <property type="evidence" value="ECO:0007669"/>
    <property type="project" value="TreeGrafter"/>
</dbReference>
<evidence type="ECO:0000313" key="4">
    <source>
        <dbReference type="Proteomes" id="UP000799771"/>
    </source>
</evidence>
<feature type="region of interest" description="Disordered" evidence="1">
    <location>
        <begin position="186"/>
        <end position="256"/>
    </location>
</feature>
<evidence type="ECO:0000259" key="2">
    <source>
        <dbReference type="Pfam" id="PF15463"/>
    </source>
</evidence>
<dbReference type="GeneID" id="54409478"/>
<feature type="region of interest" description="Disordered" evidence="1">
    <location>
        <begin position="494"/>
        <end position="529"/>
    </location>
</feature>
<accession>A0A6A6A1U0</accession>
<feature type="region of interest" description="Disordered" evidence="1">
    <location>
        <begin position="65"/>
        <end position="89"/>
    </location>
</feature>
<feature type="compositionally biased region" description="Polar residues" evidence="1">
    <location>
        <begin position="218"/>
        <end position="232"/>
    </location>
</feature>
<organism evidence="3 4">
    <name type="scientific">Dothidotthia symphoricarpi CBS 119687</name>
    <dbReference type="NCBI Taxonomy" id="1392245"/>
    <lineage>
        <taxon>Eukaryota</taxon>
        <taxon>Fungi</taxon>
        <taxon>Dikarya</taxon>
        <taxon>Ascomycota</taxon>
        <taxon>Pezizomycotina</taxon>
        <taxon>Dothideomycetes</taxon>
        <taxon>Pleosporomycetidae</taxon>
        <taxon>Pleosporales</taxon>
        <taxon>Dothidotthiaceae</taxon>
        <taxon>Dothidotthia</taxon>
    </lineage>
</organism>
<feature type="region of interest" description="Disordered" evidence="1">
    <location>
        <begin position="122"/>
        <end position="154"/>
    </location>
</feature>
<dbReference type="Pfam" id="PF15463">
    <property type="entry name" value="ECM11"/>
    <property type="match status" value="1"/>
</dbReference>
<name>A0A6A6A1U0_9PLEO</name>
<dbReference type="PANTHER" id="PTHR28244">
    <property type="entry name" value="RNA POLYMERASE I-SPECIFIC TRANSCRIPTION INITIATION FACTOR RRN11"/>
    <property type="match status" value="1"/>
</dbReference>
<feature type="compositionally biased region" description="Acidic residues" evidence="1">
    <location>
        <begin position="132"/>
        <end position="145"/>
    </location>
</feature>
<dbReference type="InterPro" id="IPR029178">
    <property type="entry name" value="Ecm11_C"/>
</dbReference>
<gene>
    <name evidence="3" type="ORF">P153DRAFT_370461</name>
</gene>
<proteinExistence type="predicted"/>
<dbReference type="EMBL" id="ML977517">
    <property type="protein sequence ID" value="KAF2125143.1"/>
    <property type="molecule type" value="Genomic_DNA"/>
</dbReference>
<dbReference type="RefSeq" id="XP_033519535.1">
    <property type="nucleotide sequence ID" value="XM_033669046.1"/>
</dbReference>
<sequence>MHGFVKDRGINTTRQVAAANAKILIKKSALTQQPQVQSDIPARGSGNAQNTSVALQQFSQQYSLQNPQQNLQRLQSGQGQKRDAYDTDAESLDTTVNHSVVQVEDSQYGQPQLQQHGHIVDLGSEDVKEQSSEDVDEDDDEEGEYDAQYQISTEGVQLLEQKGYQGYTHEEQMDYLYQNHRGLLRTIDGDSYPTTTDGNPNEEGGHEPWDDYDDNLLVSPSPQRPSINGPTMQVSSPQPVQQAPNASGFGQAMQKPSKVLQFSATLRDQQRSNTILPQRGGHVHQGNPTPPPTSQPPTHSQTALALPVHSTARQIKHAQADQLVHPVPQHIFGSGRVQSQPHAVDLFSHVKYPSSARSKTNPPVQQQQVEQASAEELHADPFDYDREALLGMTYEQLKNESFDEDPRAKASILSDDMLQKSLVDRLEFVQENFDAEKQSTFFHSVRSTEWEEAGDWFIGKFSEILNRTKEARQTKRKLARDFEQEVEKRHLHVAKKQHQVEEAMKKMKTQGEGLVRSPRPSRSPRPKRG</sequence>
<dbReference type="GO" id="GO:0001164">
    <property type="term" value="F:RNA polymerase I core promoter sequence-specific DNA binding"/>
    <property type="evidence" value="ECO:0007669"/>
    <property type="project" value="TreeGrafter"/>
</dbReference>
<dbReference type="GO" id="GO:0042790">
    <property type="term" value="P:nucleolar large rRNA transcription by RNA polymerase I"/>
    <property type="evidence" value="ECO:0007669"/>
    <property type="project" value="TreeGrafter"/>
</dbReference>
<dbReference type="PANTHER" id="PTHR28244:SF1">
    <property type="entry name" value="RNA POLYMERASE I-SPECIFIC TRANSCRIPTION INITIATION FACTOR RRN11"/>
    <property type="match status" value="1"/>
</dbReference>
<feature type="compositionally biased region" description="Low complexity" evidence="1">
    <location>
        <begin position="65"/>
        <end position="75"/>
    </location>
</feature>
<feature type="compositionally biased region" description="Low complexity" evidence="1">
    <location>
        <begin position="233"/>
        <end position="242"/>
    </location>
</feature>
<reference evidence="3" key="1">
    <citation type="journal article" date="2020" name="Stud. Mycol.">
        <title>101 Dothideomycetes genomes: a test case for predicting lifestyles and emergence of pathogens.</title>
        <authorList>
            <person name="Haridas S."/>
            <person name="Albert R."/>
            <person name="Binder M."/>
            <person name="Bloem J."/>
            <person name="Labutti K."/>
            <person name="Salamov A."/>
            <person name="Andreopoulos B."/>
            <person name="Baker S."/>
            <person name="Barry K."/>
            <person name="Bills G."/>
            <person name="Bluhm B."/>
            <person name="Cannon C."/>
            <person name="Castanera R."/>
            <person name="Culley D."/>
            <person name="Daum C."/>
            <person name="Ezra D."/>
            <person name="Gonzalez J."/>
            <person name="Henrissat B."/>
            <person name="Kuo A."/>
            <person name="Liang C."/>
            <person name="Lipzen A."/>
            <person name="Lutzoni F."/>
            <person name="Magnuson J."/>
            <person name="Mondo S."/>
            <person name="Nolan M."/>
            <person name="Ohm R."/>
            <person name="Pangilinan J."/>
            <person name="Park H.-J."/>
            <person name="Ramirez L."/>
            <person name="Alfaro M."/>
            <person name="Sun H."/>
            <person name="Tritt A."/>
            <person name="Yoshinaga Y."/>
            <person name="Zwiers L.-H."/>
            <person name="Turgeon B."/>
            <person name="Goodwin S."/>
            <person name="Spatafora J."/>
            <person name="Crous P."/>
            <person name="Grigoriev I."/>
        </authorList>
    </citation>
    <scope>NUCLEOTIDE SEQUENCE</scope>
    <source>
        <strain evidence="3">CBS 119687</strain>
    </source>
</reference>
<protein>
    <recommendedName>
        <fullName evidence="2">Extracellular mutant protein 11 C-terminal domain-containing protein</fullName>
    </recommendedName>
</protein>
<feature type="region of interest" description="Disordered" evidence="1">
    <location>
        <begin position="30"/>
        <end position="51"/>
    </location>
</feature>
<evidence type="ECO:0000313" key="3">
    <source>
        <dbReference type="EMBL" id="KAF2125143.1"/>
    </source>
</evidence>